<name>A0A9X1NGT0_9ACTN</name>
<protein>
    <submittedName>
        <fullName evidence="2">Uncharacterized protein</fullName>
    </submittedName>
</protein>
<sequence length="189" mass="20056">MTPGGLADVISAVVRHSASADAARKLTSTLSEDSMDHGWEALAEGYAVAHGRLEEATAELRTLAAGLRRTAPLWSRISKNRSSPDESKDLDEMADELATAATILDAVGRNIDETVLLAEMVGARHLSQRLHELLEELQHTDEELSALKTEIDTELEAAAARTGAPSGEPEPAEDGPEGEGPGGDLRPDD</sequence>
<gene>
    <name evidence="2" type="ORF">LR394_22090</name>
</gene>
<dbReference type="RefSeq" id="WP_231444957.1">
    <property type="nucleotide sequence ID" value="NZ_JAJOMB010000012.1"/>
</dbReference>
<organism evidence="2 3">
    <name type="scientific">Kineosporia babensis</name>
    <dbReference type="NCBI Taxonomy" id="499548"/>
    <lineage>
        <taxon>Bacteria</taxon>
        <taxon>Bacillati</taxon>
        <taxon>Actinomycetota</taxon>
        <taxon>Actinomycetes</taxon>
        <taxon>Kineosporiales</taxon>
        <taxon>Kineosporiaceae</taxon>
        <taxon>Kineosporia</taxon>
    </lineage>
</organism>
<evidence type="ECO:0000256" key="1">
    <source>
        <dbReference type="SAM" id="MobiDB-lite"/>
    </source>
</evidence>
<evidence type="ECO:0000313" key="3">
    <source>
        <dbReference type="Proteomes" id="UP001138997"/>
    </source>
</evidence>
<proteinExistence type="predicted"/>
<keyword evidence="3" id="KW-1185">Reference proteome</keyword>
<comment type="caution">
    <text evidence="2">The sequence shown here is derived from an EMBL/GenBank/DDBJ whole genome shotgun (WGS) entry which is preliminary data.</text>
</comment>
<dbReference type="EMBL" id="JAJOMB010000012">
    <property type="protein sequence ID" value="MCD5313605.1"/>
    <property type="molecule type" value="Genomic_DNA"/>
</dbReference>
<accession>A0A9X1NGT0</accession>
<dbReference type="Proteomes" id="UP001138997">
    <property type="component" value="Unassembled WGS sequence"/>
</dbReference>
<feature type="region of interest" description="Disordered" evidence="1">
    <location>
        <begin position="154"/>
        <end position="189"/>
    </location>
</feature>
<reference evidence="2" key="1">
    <citation type="submission" date="2021-11" db="EMBL/GenBank/DDBJ databases">
        <title>Streptomyces corallinus and Kineosporia corallina sp. nov., two new coral-derived marine actinobacteria.</title>
        <authorList>
            <person name="Buangrab K."/>
            <person name="Sutthacheep M."/>
            <person name="Yeemin T."/>
            <person name="Harunari E."/>
            <person name="Igarashi Y."/>
            <person name="Sripreechasak P."/>
            <person name="Kanchanasin P."/>
            <person name="Tanasupawat S."/>
            <person name="Phongsopitanun W."/>
        </authorList>
    </citation>
    <scope>NUCLEOTIDE SEQUENCE</scope>
    <source>
        <strain evidence="2">JCM 31032</strain>
    </source>
</reference>
<dbReference type="AlphaFoldDB" id="A0A9X1NGT0"/>
<evidence type="ECO:0000313" key="2">
    <source>
        <dbReference type="EMBL" id="MCD5313605.1"/>
    </source>
</evidence>